<feature type="compositionally biased region" description="Low complexity" evidence="5">
    <location>
        <begin position="180"/>
        <end position="191"/>
    </location>
</feature>
<dbReference type="Proteomes" id="UP000031967">
    <property type="component" value="Unassembled WGS sequence"/>
</dbReference>
<feature type="compositionally biased region" description="Low complexity" evidence="5">
    <location>
        <begin position="205"/>
        <end position="225"/>
    </location>
</feature>
<dbReference type="Gene3D" id="1.10.287.990">
    <property type="entry name" value="Fe,Mn superoxide dismutase (SOD) domain"/>
    <property type="match status" value="1"/>
</dbReference>
<dbReference type="Pfam" id="PF00081">
    <property type="entry name" value="Sod_Fe_N"/>
    <property type="match status" value="1"/>
</dbReference>
<feature type="domain" description="Manganese/iron superoxide dismutase C-terminal" evidence="7">
    <location>
        <begin position="407"/>
        <end position="509"/>
    </location>
</feature>
<feature type="compositionally biased region" description="Low complexity" evidence="5">
    <location>
        <begin position="150"/>
        <end position="167"/>
    </location>
</feature>
<dbReference type="PROSITE" id="PS00088">
    <property type="entry name" value="SOD_MN"/>
    <property type="match status" value="1"/>
</dbReference>
<dbReference type="InterPro" id="IPR036324">
    <property type="entry name" value="Mn/Fe_SOD_N_sf"/>
</dbReference>
<dbReference type="Pfam" id="PF11155">
    <property type="entry name" value="DUF2935"/>
    <property type="match status" value="1"/>
</dbReference>
<dbReference type="RefSeq" id="WP_041044951.1">
    <property type="nucleotide sequence ID" value="NZ_JXAK01000002.1"/>
</dbReference>
<name>A0ABR5AMY4_9BACL</name>
<dbReference type="InterPro" id="IPR050265">
    <property type="entry name" value="Fe/Mn_Superoxide_Dismutase"/>
</dbReference>
<dbReference type="Pfam" id="PF02777">
    <property type="entry name" value="Sod_Fe_C"/>
    <property type="match status" value="1"/>
</dbReference>
<feature type="region of interest" description="Disordered" evidence="5">
    <location>
        <begin position="145"/>
        <end position="256"/>
    </location>
</feature>
<feature type="compositionally biased region" description="Pro residues" evidence="5">
    <location>
        <begin position="168"/>
        <end position="179"/>
    </location>
</feature>
<gene>
    <name evidence="8" type="ORF">SD70_01410</name>
</gene>
<evidence type="ECO:0000256" key="4">
    <source>
        <dbReference type="ARBA" id="ARBA00023002"/>
    </source>
</evidence>
<comment type="similarity">
    <text evidence="1">Belongs to the iron/manganese superoxide dismutase family.</text>
</comment>
<evidence type="ECO:0000259" key="7">
    <source>
        <dbReference type="Pfam" id="PF02777"/>
    </source>
</evidence>
<comment type="caution">
    <text evidence="8">The sequence shown here is derived from an EMBL/GenBank/DDBJ whole genome shotgun (WGS) entry which is preliminary data.</text>
</comment>
<keyword evidence="3" id="KW-0479">Metal-binding</keyword>
<organism evidence="8 9">
    <name type="scientific">Gordoniibacillus kamchatkensis</name>
    <dbReference type="NCBI Taxonomy" id="1590651"/>
    <lineage>
        <taxon>Bacteria</taxon>
        <taxon>Bacillati</taxon>
        <taxon>Bacillota</taxon>
        <taxon>Bacilli</taxon>
        <taxon>Bacillales</taxon>
        <taxon>Paenibacillaceae</taxon>
        <taxon>Gordoniibacillus</taxon>
    </lineage>
</organism>
<dbReference type="PRINTS" id="PR01703">
    <property type="entry name" value="MNSODISMTASE"/>
</dbReference>
<dbReference type="SUPFAM" id="SSF46609">
    <property type="entry name" value="Fe,Mn superoxide dismutase (SOD), N-terminal domain"/>
    <property type="match status" value="1"/>
</dbReference>
<proteinExistence type="inferred from homology"/>
<reference evidence="8 9" key="1">
    <citation type="submission" date="2014-12" db="EMBL/GenBank/DDBJ databases">
        <title>Draft genome sequence of Paenibacillus kamchatkensis strain B-2647.</title>
        <authorList>
            <person name="Karlyshev A.V."/>
            <person name="Kudryashova E.B."/>
        </authorList>
    </citation>
    <scope>NUCLEOTIDE SEQUENCE [LARGE SCALE GENOMIC DNA]</scope>
    <source>
        <strain evidence="8 9">VKM B-2647</strain>
    </source>
</reference>
<dbReference type="InterPro" id="IPR019833">
    <property type="entry name" value="Mn/Fe_SOD_BS"/>
</dbReference>
<dbReference type="SUPFAM" id="SSF158430">
    <property type="entry name" value="Bacillus cereus metalloprotein-like"/>
    <property type="match status" value="1"/>
</dbReference>
<dbReference type="PANTHER" id="PTHR11404:SF6">
    <property type="entry name" value="SUPEROXIDE DISMUTASE [MN], MITOCHONDRIAL"/>
    <property type="match status" value="1"/>
</dbReference>
<protein>
    <recommendedName>
        <fullName evidence="2">superoxide dismutase</fullName>
        <ecNumber evidence="2">1.15.1.1</ecNumber>
    </recommendedName>
</protein>
<keyword evidence="9" id="KW-1185">Reference proteome</keyword>
<evidence type="ECO:0000256" key="2">
    <source>
        <dbReference type="ARBA" id="ARBA00012682"/>
    </source>
</evidence>
<dbReference type="Gene3D" id="1.20.1260.120">
    <property type="entry name" value="Protein of unknown function DUF2935"/>
    <property type="match status" value="1"/>
</dbReference>
<evidence type="ECO:0000259" key="6">
    <source>
        <dbReference type="Pfam" id="PF00081"/>
    </source>
</evidence>
<dbReference type="InterPro" id="IPR001189">
    <property type="entry name" value="Mn/Fe_SOD"/>
</dbReference>
<dbReference type="InterPro" id="IPR036314">
    <property type="entry name" value="SOD_C_sf"/>
</dbReference>
<dbReference type="InterPro" id="IPR019831">
    <property type="entry name" value="Mn/Fe_SOD_N"/>
</dbReference>
<evidence type="ECO:0000256" key="5">
    <source>
        <dbReference type="SAM" id="MobiDB-lite"/>
    </source>
</evidence>
<dbReference type="InterPro" id="IPR021328">
    <property type="entry name" value="CotB-like"/>
</dbReference>
<dbReference type="SUPFAM" id="SSF54719">
    <property type="entry name" value="Fe,Mn superoxide dismutase (SOD), C-terminal domain"/>
    <property type="match status" value="1"/>
</dbReference>
<evidence type="ECO:0000313" key="8">
    <source>
        <dbReference type="EMBL" id="KIL42233.1"/>
    </source>
</evidence>
<evidence type="ECO:0000256" key="1">
    <source>
        <dbReference type="ARBA" id="ARBA00008714"/>
    </source>
</evidence>
<sequence length="521" mass="56766">MLRVYGTLMPIRVLEEIRFWKMQEREHTLVIRALAPDLEAPFAALLSEWESVFEQSEMAAGRMLEAAVHGGLVVSQPQHAEVSRLLTVSAVQSEQFIRHLMRMEGESAPIRSRPVVKTVLEHIIRESEYFLGVLQAGDPLLAPNQPLSYAPGAPARPAAPESAAVPEQPSPAVSPPAAPAAPAGGVAEAAAQGMTDTEAAEAVRESGSAEAARVAESAAEPAIGLAEREAATEGGLAETETAGPVRESGAAEAARMAESAADDAIITEEDDTRELAYLHVVPTSADAFFASGDFERVATGEGLWSLPDTPGHAPVPIGGHHLPPLPYGYDALEPHIDEATMRLHHDKHHRSYVEGLNRAEKKLAAAREAGDFALVKHWERELAFHGAGHNLHTLFWSAMSPKGGGRPNGALAAAIDGSFGSFEKFHSHFSEAANQVEGGGWALLVWCPRSWRLEILQAEKHQNLSQQDVVPLLPLDVWEHAYYVKYRNERAKYVAAWWNVVNWPFVEERFAKARQLRWPAY</sequence>
<evidence type="ECO:0000256" key="3">
    <source>
        <dbReference type="ARBA" id="ARBA00022723"/>
    </source>
</evidence>
<accession>A0ABR5AMY4</accession>
<dbReference type="EC" id="1.15.1.1" evidence="2"/>
<feature type="domain" description="Manganese/iron superoxide dismutase N-terminal" evidence="6">
    <location>
        <begin position="320"/>
        <end position="400"/>
    </location>
</feature>
<feature type="compositionally biased region" description="Low complexity" evidence="5">
    <location>
        <begin position="232"/>
        <end position="256"/>
    </location>
</feature>
<dbReference type="Gene3D" id="3.55.40.20">
    <property type="entry name" value="Iron/manganese superoxide dismutase, C-terminal domain"/>
    <property type="match status" value="1"/>
</dbReference>
<keyword evidence="4" id="KW-0560">Oxidoreductase</keyword>
<dbReference type="PANTHER" id="PTHR11404">
    <property type="entry name" value="SUPEROXIDE DISMUTASE 2"/>
    <property type="match status" value="1"/>
</dbReference>
<dbReference type="InterPro" id="IPR019832">
    <property type="entry name" value="Mn/Fe_SOD_C"/>
</dbReference>
<dbReference type="EMBL" id="JXAK01000002">
    <property type="protein sequence ID" value="KIL42233.1"/>
    <property type="molecule type" value="Genomic_DNA"/>
</dbReference>
<evidence type="ECO:0000313" key="9">
    <source>
        <dbReference type="Proteomes" id="UP000031967"/>
    </source>
</evidence>